<evidence type="ECO:0000256" key="3">
    <source>
        <dbReference type="ARBA" id="ARBA00022515"/>
    </source>
</evidence>
<dbReference type="Pfam" id="PF04104">
    <property type="entry name" value="DNA_primase_lrg"/>
    <property type="match status" value="1"/>
</dbReference>
<keyword evidence="8 9" id="KW-0238">DNA-binding</keyword>
<comment type="similarity">
    <text evidence="1 9">Belongs to the eukaryotic-type primase large subunit family.</text>
</comment>
<dbReference type="EMBL" id="LN890560">
    <property type="protein sequence ID" value="CUS20543.1"/>
    <property type="molecule type" value="Genomic_DNA"/>
</dbReference>
<evidence type="ECO:0000259" key="11">
    <source>
        <dbReference type="Pfam" id="PF04104"/>
    </source>
</evidence>
<organism evidence="12 13">
    <name type="scientific">Lachancea quebecensis</name>
    <dbReference type="NCBI Taxonomy" id="1654605"/>
    <lineage>
        <taxon>Eukaryota</taxon>
        <taxon>Fungi</taxon>
        <taxon>Dikarya</taxon>
        <taxon>Ascomycota</taxon>
        <taxon>Saccharomycotina</taxon>
        <taxon>Saccharomycetes</taxon>
        <taxon>Saccharomycetales</taxon>
        <taxon>Saccharomycetaceae</taxon>
        <taxon>Lachancea</taxon>
    </lineage>
</organism>
<dbReference type="PIRSF" id="PIRSF009449">
    <property type="entry name" value="DNA_primase_large_subunit"/>
    <property type="match status" value="1"/>
</dbReference>
<evidence type="ECO:0000256" key="6">
    <source>
        <dbReference type="ARBA" id="ARBA00023004"/>
    </source>
</evidence>
<dbReference type="FunFam" id="1.20.930.80:FF:000005">
    <property type="entry name" value="DNA primase large subunit"/>
    <property type="match status" value="1"/>
</dbReference>
<dbReference type="GO" id="GO:0006269">
    <property type="term" value="P:DNA replication, synthesis of primer"/>
    <property type="evidence" value="ECO:0007669"/>
    <property type="project" value="UniProtKB-KW"/>
</dbReference>
<feature type="binding site" evidence="10">
    <location>
        <position position="421"/>
    </location>
    <ligand>
        <name>[4Fe-4S] cluster</name>
        <dbReference type="ChEBI" id="CHEBI:49883"/>
    </ligand>
</feature>
<gene>
    <name evidence="12" type="ORF">LAQU0_S01e09010g</name>
</gene>
<protein>
    <recommendedName>
        <fullName evidence="9">DNA primase large subunit</fullName>
    </recommendedName>
</protein>
<dbReference type="PANTHER" id="PTHR10537">
    <property type="entry name" value="DNA PRIMASE LARGE SUBUNIT"/>
    <property type="match status" value="1"/>
</dbReference>
<dbReference type="PANTHER" id="PTHR10537:SF3">
    <property type="entry name" value="DNA PRIMASE LARGE SUBUNIT"/>
    <property type="match status" value="1"/>
</dbReference>
<keyword evidence="4 9" id="KW-0235">DNA replication</keyword>
<dbReference type="CDD" id="cd07322">
    <property type="entry name" value="PriL_PriS_Eukaryotic"/>
    <property type="match status" value="1"/>
</dbReference>
<evidence type="ECO:0000256" key="10">
    <source>
        <dbReference type="PIRSR" id="PIRSR009449-1"/>
    </source>
</evidence>
<evidence type="ECO:0000256" key="5">
    <source>
        <dbReference type="ARBA" id="ARBA00022723"/>
    </source>
</evidence>
<dbReference type="GO" id="GO:0003677">
    <property type="term" value="F:DNA binding"/>
    <property type="evidence" value="ECO:0007669"/>
    <property type="project" value="UniProtKB-UniRule"/>
</dbReference>
<dbReference type="InterPro" id="IPR058560">
    <property type="entry name" value="DNA_primase_C"/>
</dbReference>
<reference evidence="13" key="1">
    <citation type="submission" date="2015-10" db="EMBL/GenBank/DDBJ databases">
        <authorList>
            <person name="Devillers H."/>
        </authorList>
    </citation>
    <scope>NUCLEOTIDE SEQUENCE [LARGE SCALE GENOMIC DNA]</scope>
</reference>
<evidence type="ECO:0000256" key="7">
    <source>
        <dbReference type="ARBA" id="ARBA00023014"/>
    </source>
</evidence>
<evidence type="ECO:0000256" key="4">
    <source>
        <dbReference type="ARBA" id="ARBA00022705"/>
    </source>
</evidence>
<keyword evidence="13" id="KW-1185">Reference proteome</keyword>
<evidence type="ECO:0000313" key="13">
    <source>
        <dbReference type="Proteomes" id="UP000236544"/>
    </source>
</evidence>
<dbReference type="InterPro" id="IPR016558">
    <property type="entry name" value="DNA_primase_lsu_euk"/>
</dbReference>
<keyword evidence="3 9" id="KW-0639">Primosome</keyword>
<feature type="binding site" evidence="10">
    <location>
        <position position="462"/>
    </location>
    <ligand>
        <name>[4Fe-4S] cluster</name>
        <dbReference type="ChEBI" id="CHEBI:49883"/>
    </ligand>
</feature>
<dbReference type="AlphaFoldDB" id="A0A0N7MKV6"/>
<dbReference type="GO" id="GO:0006270">
    <property type="term" value="P:DNA replication initiation"/>
    <property type="evidence" value="ECO:0007669"/>
    <property type="project" value="TreeGrafter"/>
</dbReference>
<dbReference type="GO" id="GO:0051539">
    <property type="term" value="F:4 iron, 4 sulfur cluster binding"/>
    <property type="evidence" value="ECO:0007669"/>
    <property type="project" value="UniProtKB-UniRule"/>
</dbReference>
<dbReference type="Proteomes" id="UP000236544">
    <property type="component" value="Unassembled WGS sequence"/>
</dbReference>
<keyword evidence="6 9" id="KW-0408">Iron</keyword>
<name>A0A0N7MKV6_9SACH</name>
<dbReference type="Pfam" id="PF26466">
    <property type="entry name" value="DNA_primase_lrg_N"/>
    <property type="match status" value="1"/>
</dbReference>
<evidence type="ECO:0000256" key="1">
    <source>
        <dbReference type="ARBA" id="ARBA00010564"/>
    </source>
</evidence>
<feature type="binding site" evidence="10">
    <location>
        <position position="323"/>
    </location>
    <ligand>
        <name>[4Fe-4S] cluster</name>
        <dbReference type="ChEBI" id="CHEBI:49883"/>
    </ligand>
</feature>
<evidence type="ECO:0000256" key="2">
    <source>
        <dbReference type="ARBA" id="ARBA00022485"/>
    </source>
</evidence>
<keyword evidence="5 9" id="KW-0479">Metal-binding</keyword>
<dbReference type="GO" id="GO:0046872">
    <property type="term" value="F:metal ion binding"/>
    <property type="evidence" value="ECO:0007669"/>
    <property type="project" value="UniProtKB-UniRule"/>
</dbReference>
<evidence type="ECO:0000256" key="8">
    <source>
        <dbReference type="ARBA" id="ARBA00023125"/>
    </source>
</evidence>
<comment type="cofactor">
    <cofactor evidence="9">
        <name>[4Fe-4S] cluster</name>
        <dbReference type="ChEBI" id="CHEBI:49883"/>
    </cofactor>
    <text evidence="9">Binds 1 [4Fe-4S] cluster.</text>
</comment>
<dbReference type="GO" id="GO:0005658">
    <property type="term" value="C:alpha DNA polymerase:primase complex"/>
    <property type="evidence" value="ECO:0007669"/>
    <property type="project" value="UniProtKB-ARBA"/>
</dbReference>
<dbReference type="InterPro" id="IPR007238">
    <property type="entry name" value="DNA_primase_lsu_euk/arc"/>
</dbReference>
<feature type="domain" description="DNA primase large subunit C-terminal" evidence="11">
    <location>
        <begin position="316"/>
        <end position="491"/>
    </location>
</feature>
<accession>A0A0N7MKV6</accession>
<evidence type="ECO:0000313" key="12">
    <source>
        <dbReference type="EMBL" id="CUS20543.1"/>
    </source>
</evidence>
<dbReference type="Gene3D" id="1.20.930.80">
    <property type="match status" value="1"/>
</dbReference>
<keyword evidence="2 9" id="KW-0004">4Fe-4S</keyword>
<keyword evidence="7 9" id="KW-0411">Iron-sulfur</keyword>
<comment type="function">
    <text evidence="9">DNA primase is the polymerase that synthesizes small RNA primers for the Okazaki fragments made during discontinuous DNA replication.</text>
</comment>
<proteinExistence type="inferred from homology"/>
<dbReference type="OrthoDB" id="421393at2759"/>
<evidence type="ECO:0000256" key="9">
    <source>
        <dbReference type="PIRNR" id="PIRNR009449"/>
    </source>
</evidence>
<sequence length="506" mass="59213">MFRQSKRRVANRRNFGEQASQTSGKFILNGTTSEEEKQLYQSLYESKLSFYEIPPKGEITLEQFELWAIDRLKVLLEIESCVQRNKTAKEIEIIVKPLLQKLLPFTTDDLQDRKKDYYSHFILRLCFCRSKELREKFIRSETMLLKLRFNMMTSRDQAKFVQTLNLPFLQFISDEEKEQLSSQLYQTISSSLQFQLNLTDETARRHYFDQEKFIKLPFESVIDLVGARQVFIKKGYAYLPQFQQLNHIANEFSNMLSMALTKTYQSIPRLNEDDRLLPILHHLSTGYTITNFQQHDQFGQASQGEINAKSVYSSAIQENFPLCAKNLMNGLNENHHLKYQGRQQLSFFLKGIGMDVDEALQFWSDAFTSGGQMTQEKFNKEYRYNFRHNYGLEGNRINYKPWDCRTILSRPRPSRGEYHGCPYRDWNVDKLTLELSQGMSLNPSQVTSVLDSVQRTEYTIACTKVFEMTHGGSANTEVNDQSHIAHPNLYYERSRQLQKKTGSAIK</sequence>
<feature type="binding site" evidence="10">
    <location>
        <position position="404"/>
    </location>
    <ligand>
        <name>[4Fe-4S] cluster</name>
        <dbReference type="ChEBI" id="CHEBI:49883"/>
    </ligand>
</feature>